<keyword evidence="3" id="KW-1185">Reference proteome</keyword>
<evidence type="ECO:0000256" key="1">
    <source>
        <dbReference type="SAM" id="MobiDB-lite"/>
    </source>
</evidence>
<protein>
    <submittedName>
        <fullName evidence="2">Uncharacterized protein</fullName>
    </submittedName>
</protein>
<proteinExistence type="predicted"/>
<evidence type="ECO:0000313" key="3">
    <source>
        <dbReference type="Proteomes" id="UP001157125"/>
    </source>
</evidence>
<reference evidence="3" key="1">
    <citation type="journal article" date="2019" name="Int. J. Syst. Evol. Microbiol.">
        <title>The Global Catalogue of Microorganisms (GCM) 10K type strain sequencing project: providing services to taxonomists for standard genome sequencing and annotation.</title>
        <authorList>
            <consortium name="The Broad Institute Genomics Platform"/>
            <consortium name="The Broad Institute Genome Sequencing Center for Infectious Disease"/>
            <person name="Wu L."/>
            <person name="Ma J."/>
        </authorList>
    </citation>
    <scope>NUCLEOTIDE SEQUENCE [LARGE SCALE GENOMIC DNA]</scope>
    <source>
        <strain evidence="3">NBRC 112299</strain>
    </source>
</reference>
<comment type="caution">
    <text evidence="2">The sequence shown here is derived from an EMBL/GenBank/DDBJ whole genome shotgun (WGS) entry which is preliminary data.</text>
</comment>
<dbReference type="Proteomes" id="UP001157125">
    <property type="component" value="Unassembled WGS sequence"/>
</dbReference>
<feature type="region of interest" description="Disordered" evidence="1">
    <location>
        <begin position="43"/>
        <end position="65"/>
    </location>
</feature>
<accession>A0ABQ6IH54</accession>
<evidence type="ECO:0000313" key="2">
    <source>
        <dbReference type="EMBL" id="GMA36063.1"/>
    </source>
</evidence>
<gene>
    <name evidence="2" type="ORF">GCM10025876_22670</name>
</gene>
<sequence length="65" mass="6928">MASFTNAVVAYDTYSAGPLFSEDDLEPWILTLDELDAQFDEATGRPTSLHGVRDAHRAGSGTPSG</sequence>
<organism evidence="2 3">
    <name type="scientific">Demequina litorisediminis</name>
    <dbReference type="NCBI Taxonomy" id="1849022"/>
    <lineage>
        <taxon>Bacteria</taxon>
        <taxon>Bacillati</taxon>
        <taxon>Actinomycetota</taxon>
        <taxon>Actinomycetes</taxon>
        <taxon>Micrococcales</taxon>
        <taxon>Demequinaceae</taxon>
        <taxon>Demequina</taxon>
    </lineage>
</organism>
<name>A0ABQ6IH54_9MICO</name>
<dbReference type="EMBL" id="BSUN01000001">
    <property type="protein sequence ID" value="GMA36063.1"/>
    <property type="molecule type" value="Genomic_DNA"/>
</dbReference>